<dbReference type="PROSITE" id="PS00180">
    <property type="entry name" value="GLNA_1"/>
    <property type="match status" value="1"/>
</dbReference>
<keyword evidence="12 16" id="KW-0460">Magnesium</keyword>
<evidence type="ECO:0000256" key="9">
    <source>
        <dbReference type="ARBA" id="ARBA00022723"/>
    </source>
</evidence>
<keyword evidence="11 15" id="KW-0067">ATP-binding</keyword>
<keyword evidence="9 16" id="KW-0479">Metal-binding</keyword>
<dbReference type="RefSeq" id="WP_120744595.1">
    <property type="nucleotide sequence ID" value="NZ_CP032568.1"/>
</dbReference>
<dbReference type="InterPro" id="IPR027302">
    <property type="entry name" value="Gln_synth_N_conserv_site"/>
</dbReference>
<name>A0A386ZS15_9NOCA</name>
<dbReference type="GO" id="GO:0016020">
    <property type="term" value="C:membrane"/>
    <property type="evidence" value="ECO:0007669"/>
    <property type="project" value="TreeGrafter"/>
</dbReference>
<dbReference type="SUPFAM" id="SSF55931">
    <property type="entry name" value="Glutamine synthetase/guanido kinase"/>
    <property type="match status" value="1"/>
</dbReference>
<dbReference type="InterPro" id="IPR008147">
    <property type="entry name" value="Gln_synt_N"/>
</dbReference>
<keyword evidence="6 20" id="KW-0963">Cytoplasm</keyword>
<dbReference type="InterPro" id="IPR036651">
    <property type="entry name" value="Gln_synt_N_sf"/>
</dbReference>
<evidence type="ECO:0000256" key="12">
    <source>
        <dbReference type="ARBA" id="ARBA00022842"/>
    </source>
</evidence>
<dbReference type="EC" id="6.3.1.2" evidence="4 21"/>
<gene>
    <name evidence="24" type="primary">glnA</name>
    <name evidence="24" type="ORF">D7D52_30855</name>
</gene>
<dbReference type="PANTHER" id="PTHR43407:SF1">
    <property type="entry name" value="LENGSIN"/>
    <property type="match status" value="1"/>
</dbReference>
<comment type="similarity">
    <text evidence="2 18 19">Belongs to the glutamine synthetase family.</text>
</comment>
<evidence type="ECO:0000256" key="8">
    <source>
        <dbReference type="ARBA" id="ARBA00022598"/>
    </source>
</evidence>
<evidence type="ECO:0000259" key="23">
    <source>
        <dbReference type="PROSITE" id="PS51987"/>
    </source>
</evidence>
<evidence type="ECO:0000256" key="2">
    <source>
        <dbReference type="ARBA" id="ARBA00009897"/>
    </source>
</evidence>
<feature type="binding site" evidence="16">
    <location>
        <position position="276"/>
    </location>
    <ligand>
        <name>Mg(2+)</name>
        <dbReference type="ChEBI" id="CHEBI:18420"/>
        <label>1</label>
    </ligand>
</feature>
<protein>
    <recommendedName>
        <fullName evidence="5 21">Glutamine synthetase</fullName>
        <ecNumber evidence="4 21">6.3.1.2</ecNumber>
    </recommendedName>
</protein>
<proteinExistence type="inferred from homology"/>
<evidence type="ECO:0000256" key="1">
    <source>
        <dbReference type="ARBA" id="ARBA00004496"/>
    </source>
</evidence>
<evidence type="ECO:0000256" key="10">
    <source>
        <dbReference type="ARBA" id="ARBA00022741"/>
    </source>
</evidence>
<evidence type="ECO:0000256" key="3">
    <source>
        <dbReference type="ARBA" id="ARBA00011354"/>
    </source>
</evidence>
<feature type="binding site" evidence="16">
    <location>
        <position position="227"/>
    </location>
    <ligand>
        <name>Mg(2+)</name>
        <dbReference type="ChEBI" id="CHEBI:18420"/>
        <label>2</label>
    </ligand>
</feature>
<dbReference type="InterPro" id="IPR008146">
    <property type="entry name" value="Gln_synth_cat_dom"/>
</dbReference>
<comment type="cofactor">
    <cofactor evidence="16">
        <name>Mg(2+)</name>
        <dbReference type="ChEBI" id="CHEBI:18420"/>
    </cofactor>
    <text evidence="16">Binds 2 Mg(2+) ions per subunit.</text>
</comment>
<sequence length="478" mass="53224">MITPTTSGVQDYIDNEDVEYVDIRFCDVPGIQQHFSIPASMFGDDLVDNGIAFDGSSVRGFQAIHESDMLLLPDLRTAQLDSFRSAKTLNISCFVHDPHTRAAYSRDPRNVARKAEEYLRSTGIADTAYFGPEAEFYIFDSVRYDTSMNGAFYEVDSASADWNTGRKLNADGTPNRGYKIRPKGGYFPVAPYDADVDLRDRMCTNLQAAGFELEKGHHEVGTAGQAEINYKFNTLLAAADDLMLYKYIVKNTAWESGKTVTFMPKPLFGDNGSGMHVHQSLWKDGSPLFYDEAGYAGLSDLARHYIGGLLHHAPSLLAFTNPTVNSYKRLVPGFEAPVNLVYSQRNRSAAVRIPVTGTSAAAKRLEFRCPDSSGNPFLAFAAMMMAGLDGITNKIEPTLPVDKDLYELTPEESADVTQTPASLEAVINRLEADHEYLTQGNVFTEDLIETWIRLKRDTEIAEINVRPHPYEFDLYFDV</sequence>
<evidence type="ECO:0000256" key="20">
    <source>
        <dbReference type="RuleBase" id="RU000387"/>
    </source>
</evidence>
<dbReference type="NCBIfam" id="TIGR00653">
    <property type="entry name" value="GlnA"/>
    <property type="match status" value="1"/>
</dbReference>
<feature type="binding site" evidence="16">
    <location>
        <position position="135"/>
    </location>
    <ligand>
        <name>Mg(2+)</name>
        <dbReference type="ChEBI" id="CHEBI:18420"/>
        <label>2</label>
    </ligand>
</feature>
<feature type="domain" description="GS beta-grasp" evidence="22">
    <location>
        <begin position="16"/>
        <end position="100"/>
    </location>
</feature>
<accession>A0A386ZS15</accession>
<dbReference type="InterPro" id="IPR027303">
    <property type="entry name" value="Gln_synth_gly_rich_site"/>
</dbReference>
<feature type="binding site" evidence="15">
    <location>
        <position position="347"/>
    </location>
    <ligand>
        <name>ATP</name>
        <dbReference type="ChEBI" id="CHEBI:30616"/>
    </ligand>
</feature>
<comment type="subunit">
    <text evidence="3 20">Oligomer of 12 subunits arranged in the form of two hexagons.</text>
</comment>
<evidence type="ECO:0000259" key="22">
    <source>
        <dbReference type="PROSITE" id="PS51986"/>
    </source>
</evidence>
<dbReference type="FunFam" id="3.30.590.10:FF:000001">
    <property type="entry name" value="Glutamine synthetase"/>
    <property type="match status" value="1"/>
</dbReference>
<dbReference type="Pfam" id="PF00120">
    <property type="entry name" value="Gln-synt_C"/>
    <property type="match status" value="1"/>
</dbReference>
<dbReference type="PANTHER" id="PTHR43407">
    <property type="entry name" value="GLUTAMINE SYNTHETASE"/>
    <property type="match status" value="1"/>
</dbReference>
<dbReference type="InterPro" id="IPR001637">
    <property type="entry name" value="Gln_synth_I_adenylation_site"/>
</dbReference>
<evidence type="ECO:0000256" key="16">
    <source>
        <dbReference type="PIRSR" id="PIRSR604809-3"/>
    </source>
</evidence>
<dbReference type="SMART" id="SM01230">
    <property type="entry name" value="Gln-synt_C"/>
    <property type="match status" value="1"/>
</dbReference>
<feature type="binding site" evidence="14">
    <location>
        <begin position="271"/>
        <end position="272"/>
    </location>
    <ligand>
        <name>L-glutamate</name>
        <dbReference type="ChEBI" id="CHEBI:29985"/>
    </ligand>
</feature>
<feature type="binding site" evidence="16">
    <location>
        <position position="133"/>
    </location>
    <ligand>
        <name>Mg(2+)</name>
        <dbReference type="ChEBI" id="CHEBI:18420"/>
        <label>1</label>
    </ligand>
</feature>
<comment type="subcellular location">
    <subcellularLocation>
        <location evidence="1 20">Cytoplasm</location>
    </subcellularLocation>
</comment>
<dbReference type="GO" id="GO:0005737">
    <property type="term" value="C:cytoplasm"/>
    <property type="evidence" value="ECO:0007669"/>
    <property type="project" value="UniProtKB-SubCell"/>
</dbReference>
<evidence type="ECO:0000256" key="19">
    <source>
        <dbReference type="RuleBase" id="RU000384"/>
    </source>
</evidence>
<feature type="binding site" evidence="16">
    <location>
        <position position="366"/>
    </location>
    <ligand>
        <name>Mg(2+)</name>
        <dbReference type="ChEBI" id="CHEBI:18420"/>
        <label>1</label>
    </ligand>
</feature>
<evidence type="ECO:0000256" key="5">
    <source>
        <dbReference type="ARBA" id="ARBA00021364"/>
    </source>
</evidence>
<keyword evidence="10 15" id="KW-0547">Nucleotide-binding</keyword>
<dbReference type="InterPro" id="IPR004809">
    <property type="entry name" value="Gln_synth_I"/>
</dbReference>
<feature type="binding site" evidence="14">
    <location>
        <position position="347"/>
    </location>
    <ligand>
        <name>L-glutamate</name>
        <dbReference type="ChEBI" id="CHEBI:29985"/>
    </ligand>
</feature>
<reference evidence="24 25" key="1">
    <citation type="submission" date="2018-09" db="EMBL/GenBank/DDBJ databases">
        <title>Nocardia yunnanensis sp. nov., an actinomycete isolated from a soil sample.</title>
        <authorList>
            <person name="Zhang J."/>
        </authorList>
    </citation>
    <scope>NUCLEOTIDE SEQUENCE [LARGE SCALE GENOMIC DNA]</scope>
    <source>
        <strain evidence="24 25">CFHS0054</strain>
    </source>
</reference>
<feature type="binding site" evidence="14">
    <location>
        <position position="368"/>
    </location>
    <ligand>
        <name>L-glutamate</name>
        <dbReference type="ChEBI" id="CHEBI:29985"/>
    </ligand>
</feature>
<evidence type="ECO:0000256" key="18">
    <source>
        <dbReference type="PROSITE-ProRule" id="PRU01330"/>
    </source>
</evidence>
<evidence type="ECO:0000256" key="15">
    <source>
        <dbReference type="PIRSR" id="PIRSR604809-2"/>
    </source>
</evidence>
<dbReference type="GO" id="GO:0019740">
    <property type="term" value="P:nitrogen utilization"/>
    <property type="evidence" value="ECO:0007669"/>
    <property type="project" value="TreeGrafter"/>
</dbReference>
<dbReference type="Proteomes" id="UP000267164">
    <property type="component" value="Chromosome"/>
</dbReference>
<dbReference type="Gene3D" id="3.10.20.70">
    <property type="entry name" value="Glutamine synthetase, N-terminal domain"/>
    <property type="match status" value="1"/>
</dbReference>
<feature type="binding site" evidence="14">
    <location>
        <position position="335"/>
    </location>
    <ligand>
        <name>L-glutamate</name>
        <dbReference type="ChEBI" id="CHEBI:29985"/>
    </ligand>
</feature>
<dbReference type="EMBL" id="CP032568">
    <property type="protein sequence ID" value="AYF79519.1"/>
    <property type="molecule type" value="Genomic_DNA"/>
</dbReference>
<evidence type="ECO:0000256" key="14">
    <source>
        <dbReference type="PIRSR" id="PIRSR604809-1"/>
    </source>
</evidence>
<evidence type="ECO:0000256" key="11">
    <source>
        <dbReference type="ARBA" id="ARBA00022840"/>
    </source>
</evidence>
<comment type="catalytic activity">
    <reaction evidence="13 21">
        <text>L-glutamate + NH4(+) + ATP = L-glutamine + ADP + phosphate + H(+)</text>
        <dbReference type="Rhea" id="RHEA:16169"/>
        <dbReference type="ChEBI" id="CHEBI:15378"/>
        <dbReference type="ChEBI" id="CHEBI:28938"/>
        <dbReference type="ChEBI" id="CHEBI:29985"/>
        <dbReference type="ChEBI" id="CHEBI:30616"/>
        <dbReference type="ChEBI" id="CHEBI:43474"/>
        <dbReference type="ChEBI" id="CHEBI:58359"/>
        <dbReference type="ChEBI" id="CHEBI:456216"/>
        <dbReference type="EC" id="6.3.1.2"/>
    </reaction>
</comment>
<dbReference type="GO" id="GO:0005524">
    <property type="term" value="F:ATP binding"/>
    <property type="evidence" value="ECO:0007669"/>
    <property type="project" value="UniProtKB-KW"/>
</dbReference>
<evidence type="ECO:0000256" key="13">
    <source>
        <dbReference type="ARBA" id="ARBA00049436"/>
    </source>
</evidence>
<evidence type="ECO:0000313" key="24">
    <source>
        <dbReference type="EMBL" id="AYF79519.1"/>
    </source>
</evidence>
<evidence type="ECO:0000313" key="25">
    <source>
        <dbReference type="Proteomes" id="UP000267164"/>
    </source>
</evidence>
<feature type="binding site" evidence="15">
    <location>
        <begin position="278"/>
        <end position="280"/>
    </location>
    <ligand>
        <name>ATP</name>
        <dbReference type="ChEBI" id="CHEBI:30616"/>
    </ligand>
</feature>
<feature type="binding site" evidence="15">
    <location>
        <begin position="230"/>
        <end position="232"/>
    </location>
    <ligand>
        <name>ATP</name>
        <dbReference type="ChEBI" id="CHEBI:30616"/>
    </ligand>
</feature>
<dbReference type="PROSITE" id="PS51986">
    <property type="entry name" value="GS_BETA_GRASP"/>
    <property type="match status" value="1"/>
</dbReference>
<dbReference type="Gene3D" id="3.30.590.10">
    <property type="entry name" value="Glutamine synthetase/guanido kinase, catalytic domain"/>
    <property type="match status" value="1"/>
</dbReference>
<evidence type="ECO:0000256" key="21">
    <source>
        <dbReference type="RuleBase" id="RU004356"/>
    </source>
</evidence>
<evidence type="ECO:0000256" key="7">
    <source>
        <dbReference type="ARBA" id="ARBA00022553"/>
    </source>
</evidence>
<dbReference type="AlphaFoldDB" id="A0A386ZS15"/>
<feature type="domain" description="GS catalytic" evidence="23">
    <location>
        <begin position="108"/>
        <end position="478"/>
    </location>
</feature>
<keyword evidence="8 21" id="KW-0436">Ligase</keyword>
<dbReference type="PROSITE" id="PS51987">
    <property type="entry name" value="GS_CATALYTIC"/>
    <property type="match status" value="1"/>
</dbReference>
<dbReference type="GO" id="GO:0046872">
    <property type="term" value="F:metal ion binding"/>
    <property type="evidence" value="ECO:0007669"/>
    <property type="project" value="UniProtKB-KW"/>
</dbReference>
<keyword evidence="7 17" id="KW-0597">Phosphoprotein</keyword>
<dbReference type="InterPro" id="IPR014746">
    <property type="entry name" value="Gln_synth/guanido_kin_cat_dom"/>
</dbReference>
<dbReference type="PROSITE" id="PS00182">
    <property type="entry name" value="GLNA_ADENYLATION"/>
    <property type="match status" value="1"/>
</dbReference>
<evidence type="ECO:0000256" key="6">
    <source>
        <dbReference type="ARBA" id="ARBA00022490"/>
    </source>
</evidence>
<dbReference type="PROSITE" id="PS00181">
    <property type="entry name" value="GLNA_ATP"/>
    <property type="match status" value="1"/>
</dbReference>
<dbReference type="KEGG" id="nyu:D7D52_30855"/>
<feature type="modified residue" description="O-AMP-tyrosine" evidence="17">
    <location>
        <position position="406"/>
    </location>
</feature>
<dbReference type="SUPFAM" id="SSF54368">
    <property type="entry name" value="Glutamine synthetase, N-terminal domain"/>
    <property type="match status" value="1"/>
</dbReference>
<dbReference type="OrthoDB" id="9807095at2"/>
<feature type="binding site" evidence="15">
    <location>
        <position position="214"/>
    </location>
    <ligand>
        <name>ATP</name>
        <dbReference type="ChEBI" id="CHEBI:30616"/>
    </ligand>
</feature>
<dbReference type="GO" id="GO:0004356">
    <property type="term" value="F:glutamine synthetase activity"/>
    <property type="evidence" value="ECO:0007669"/>
    <property type="project" value="UniProtKB-EC"/>
</dbReference>
<evidence type="ECO:0000256" key="4">
    <source>
        <dbReference type="ARBA" id="ARBA00012937"/>
    </source>
</evidence>
<organism evidence="24 25">
    <name type="scientific">Nocardia yunnanensis</name>
    <dbReference type="NCBI Taxonomy" id="2382165"/>
    <lineage>
        <taxon>Bacteria</taxon>
        <taxon>Bacillati</taxon>
        <taxon>Actinomycetota</taxon>
        <taxon>Actinomycetes</taxon>
        <taxon>Mycobacteriales</taxon>
        <taxon>Nocardiaceae</taxon>
        <taxon>Nocardia</taxon>
    </lineage>
</organism>
<keyword evidence="25" id="KW-1185">Reference proteome</keyword>
<dbReference type="GO" id="GO:0006542">
    <property type="term" value="P:glutamine biosynthetic process"/>
    <property type="evidence" value="ECO:0007669"/>
    <property type="project" value="InterPro"/>
</dbReference>
<evidence type="ECO:0000256" key="17">
    <source>
        <dbReference type="PIRSR" id="PIRSR604809-50"/>
    </source>
</evidence>
<feature type="binding site" evidence="14">
    <location>
        <position position="329"/>
    </location>
    <ligand>
        <name>L-glutamate</name>
        <dbReference type="ChEBI" id="CHEBI:29985"/>
    </ligand>
</feature>
<feature type="binding site" evidence="16">
    <location>
        <position position="219"/>
    </location>
    <ligand>
        <name>Mg(2+)</name>
        <dbReference type="ChEBI" id="CHEBI:18420"/>
        <label>2</label>
    </ligand>
</feature>
<dbReference type="Pfam" id="PF03951">
    <property type="entry name" value="Gln-synt_N"/>
    <property type="match status" value="1"/>
</dbReference>